<protein>
    <recommendedName>
        <fullName evidence="3">Tetratricopeptide repeat protein</fullName>
    </recommendedName>
</protein>
<dbReference type="InterPro" id="IPR011990">
    <property type="entry name" value="TPR-like_helical_dom_sf"/>
</dbReference>
<evidence type="ECO:0008006" key="3">
    <source>
        <dbReference type="Google" id="ProtNLM"/>
    </source>
</evidence>
<accession>A0ABR7I7Q6</accession>
<keyword evidence="2" id="KW-1185">Reference proteome</keyword>
<dbReference type="Gene3D" id="1.25.40.10">
    <property type="entry name" value="Tetratricopeptide repeat domain"/>
    <property type="match status" value="1"/>
</dbReference>
<dbReference type="EMBL" id="JACOQH010000002">
    <property type="protein sequence ID" value="MBC5752961.1"/>
    <property type="molecule type" value="Genomic_DNA"/>
</dbReference>
<gene>
    <name evidence="1" type="ORF">H8Z76_02800</name>
</gene>
<comment type="caution">
    <text evidence="1">The sequence shown here is derived from an EMBL/GenBank/DDBJ whole genome shotgun (WGS) entry which is preliminary data.</text>
</comment>
<reference evidence="1 2" key="1">
    <citation type="submission" date="2020-08" db="EMBL/GenBank/DDBJ databases">
        <title>Genome public.</title>
        <authorList>
            <person name="Liu C."/>
            <person name="Sun Q."/>
        </authorList>
    </citation>
    <scope>NUCLEOTIDE SEQUENCE [LARGE SCALE GENOMIC DNA]</scope>
    <source>
        <strain evidence="1 2">BX0805</strain>
    </source>
</reference>
<dbReference type="SUPFAM" id="SSF48452">
    <property type="entry name" value="TPR-like"/>
    <property type="match status" value="1"/>
</dbReference>
<organism evidence="1 2">
    <name type="scientific">Roseburia yibonii</name>
    <dbReference type="NCBI Taxonomy" id="2763063"/>
    <lineage>
        <taxon>Bacteria</taxon>
        <taxon>Bacillati</taxon>
        <taxon>Bacillota</taxon>
        <taxon>Clostridia</taxon>
        <taxon>Lachnospirales</taxon>
        <taxon>Lachnospiraceae</taxon>
        <taxon>Roseburia</taxon>
    </lineage>
</organism>
<dbReference type="Proteomes" id="UP000621540">
    <property type="component" value="Unassembled WGS sequence"/>
</dbReference>
<sequence length="254" mass="29610">MGELILCRGTLAAVPYFLESIAVNIYSLEELAWCMDQHAELTGIDIYKESFAGWVKEELGLADEGQTLFDLLAGKKDMAEFTDTVLKMVSYLDEEQRRRVLARIKAYEDKSLFEQEILKADRFLMSGKYKSSIRAYEPLTEHVPENRREEVLLGRVWHNMGTAYARLFMFARAGECYEKAYAKNEEQESAEAALLSRACLEEDFKKEPQDKKFLEQWQKIQETKKNGDVRGYEALLFGMMEQWKQEYRKAAEDR</sequence>
<evidence type="ECO:0000313" key="2">
    <source>
        <dbReference type="Proteomes" id="UP000621540"/>
    </source>
</evidence>
<name>A0ABR7I7Q6_9FIRM</name>
<proteinExistence type="predicted"/>
<dbReference type="RefSeq" id="WP_186981597.1">
    <property type="nucleotide sequence ID" value="NZ_JACOQH010000002.1"/>
</dbReference>
<evidence type="ECO:0000313" key="1">
    <source>
        <dbReference type="EMBL" id="MBC5752961.1"/>
    </source>
</evidence>